<dbReference type="EMBL" id="MN738800">
    <property type="protein sequence ID" value="QHT37587.1"/>
    <property type="molecule type" value="Genomic_DNA"/>
</dbReference>
<organism evidence="3">
    <name type="scientific">viral metagenome</name>
    <dbReference type="NCBI Taxonomy" id="1070528"/>
    <lineage>
        <taxon>unclassified sequences</taxon>
        <taxon>metagenomes</taxon>
        <taxon>organismal metagenomes</taxon>
    </lineage>
</organism>
<evidence type="ECO:0000259" key="2">
    <source>
        <dbReference type="Pfam" id="PF23983"/>
    </source>
</evidence>
<sequence>MKRKMNLLKNFKSHQVLILVAIIVGGYFLYTYSKSKAGSLDSYSEMNSASNAVEQNNYQPAGPEGTNSENAQATGMTTNMQGLPPSCVKQNVTDPRELLPKDANSEFSQLNPQGSGDLQNVSLLTAGTLQGINTVGTSLRNANLQLRSEPANPRVNIGPWNNSTITADSNRRDLEIGSQ</sequence>
<name>A0A6C0F6V6_9ZZZZ</name>
<dbReference type="Pfam" id="PF23983">
    <property type="entry name" value="P11_C"/>
    <property type="match status" value="1"/>
</dbReference>
<keyword evidence="1" id="KW-1133">Transmembrane helix</keyword>
<keyword evidence="1" id="KW-0812">Transmembrane</keyword>
<dbReference type="InterPro" id="IPR055730">
    <property type="entry name" value="P11_C"/>
</dbReference>
<feature type="transmembrane region" description="Helical" evidence="1">
    <location>
        <begin position="12"/>
        <end position="30"/>
    </location>
</feature>
<protein>
    <recommendedName>
        <fullName evidence="2">Minor capsid protein P11 C-terminal conserved region domain-containing protein</fullName>
    </recommendedName>
</protein>
<proteinExistence type="predicted"/>
<accession>A0A6C0F6V6</accession>
<evidence type="ECO:0000256" key="1">
    <source>
        <dbReference type="SAM" id="Phobius"/>
    </source>
</evidence>
<feature type="domain" description="Minor capsid protein P11 C-terminal conserved region" evidence="2">
    <location>
        <begin position="94"/>
        <end position="175"/>
    </location>
</feature>
<dbReference type="AlphaFoldDB" id="A0A6C0F6V6"/>
<keyword evidence="1" id="KW-0472">Membrane</keyword>
<evidence type="ECO:0000313" key="3">
    <source>
        <dbReference type="EMBL" id="QHT37587.1"/>
    </source>
</evidence>
<reference evidence="3" key="1">
    <citation type="journal article" date="2020" name="Nature">
        <title>Giant virus diversity and host interactions through global metagenomics.</title>
        <authorList>
            <person name="Schulz F."/>
            <person name="Roux S."/>
            <person name="Paez-Espino D."/>
            <person name="Jungbluth S."/>
            <person name="Walsh D.A."/>
            <person name="Denef V.J."/>
            <person name="McMahon K.D."/>
            <person name="Konstantinidis K.T."/>
            <person name="Eloe-Fadrosh E.A."/>
            <person name="Kyrpides N.C."/>
            <person name="Woyke T."/>
        </authorList>
    </citation>
    <scope>NUCLEOTIDE SEQUENCE</scope>
    <source>
        <strain evidence="3">GVMAG-S-ERX555997-44</strain>
    </source>
</reference>